<dbReference type="Proteomes" id="UP001066276">
    <property type="component" value="Chromosome 4_2"/>
</dbReference>
<evidence type="ECO:0000313" key="3">
    <source>
        <dbReference type="Proteomes" id="UP001066276"/>
    </source>
</evidence>
<protein>
    <submittedName>
        <fullName evidence="2">Uncharacterized protein</fullName>
    </submittedName>
</protein>
<dbReference type="EMBL" id="JANPWB010000008">
    <property type="protein sequence ID" value="KAJ1165399.1"/>
    <property type="molecule type" value="Genomic_DNA"/>
</dbReference>
<proteinExistence type="predicted"/>
<gene>
    <name evidence="2" type="ORF">NDU88_005827</name>
</gene>
<dbReference type="AlphaFoldDB" id="A0AAV7SN19"/>
<accession>A0AAV7SN19</accession>
<evidence type="ECO:0000313" key="2">
    <source>
        <dbReference type="EMBL" id="KAJ1165399.1"/>
    </source>
</evidence>
<feature type="region of interest" description="Disordered" evidence="1">
    <location>
        <begin position="1"/>
        <end position="25"/>
    </location>
</feature>
<name>A0AAV7SN19_PLEWA</name>
<sequence>MLQPRPERFSAAKSSGPSSEPRGAGHFRVLHRRPEAESAHVITAAIGFKRQGDLGADVLCSVVNGMWVEASLSVALVVEFYIMRIPGQKRLGGEKKKQRCESVQLMVDA</sequence>
<comment type="caution">
    <text evidence="2">The sequence shown here is derived from an EMBL/GenBank/DDBJ whole genome shotgun (WGS) entry which is preliminary data.</text>
</comment>
<keyword evidence="3" id="KW-1185">Reference proteome</keyword>
<reference evidence="2" key="1">
    <citation type="journal article" date="2022" name="bioRxiv">
        <title>Sequencing and chromosome-scale assembly of the giantPleurodeles waltlgenome.</title>
        <authorList>
            <person name="Brown T."/>
            <person name="Elewa A."/>
            <person name="Iarovenko S."/>
            <person name="Subramanian E."/>
            <person name="Araus A.J."/>
            <person name="Petzold A."/>
            <person name="Susuki M."/>
            <person name="Suzuki K.-i.T."/>
            <person name="Hayashi T."/>
            <person name="Toyoda A."/>
            <person name="Oliveira C."/>
            <person name="Osipova E."/>
            <person name="Leigh N.D."/>
            <person name="Simon A."/>
            <person name="Yun M.H."/>
        </authorList>
    </citation>
    <scope>NUCLEOTIDE SEQUENCE</scope>
    <source>
        <strain evidence="2">20211129_DDA</strain>
        <tissue evidence="2">Liver</tissue>
    </source>
</reference>
<organism evidence="2 3">
    <name type="scientific">Pleurodeles waltl</name>
    <name type="common">Iberian ribbed newt</name>
    <dbReference type="NCBI Taxonomy" id="8319"/>
    <lineage>
        <taxon>Eukaryota</taxon>
        <taxon>Metazoa</taxon>
        <taxon>Chordata</taxon>
        <taxon>Craniata</taxon>
        <taxon>Vertebrata</taxon>
        <taxon>Euteleostomi</taxon>
        <taxon>Amphibia</taxon>
        <taxon>Batrachia</taxon>
        <taxon>Caudata</taxon>
        <taxon>Salamandroidea</taxon>
        <taxon>Salamandridae</taxon>
        <taxon>Pleurodelinae</taxon>
        <taxon>Pleurodeles</taxon>
    </lineage>
</organism>
<evidence type="ECO:0000256" key="1">
    <source>
        <dbReference type="SAM" id="MobiDB-lite"/>
    </source>
</evidence>
<feature type="compositionally biased region" description="Basic and acidic residues" evidence="1">
    <location>
        <begin position="1"/>
        <end position="10"/>
    </location>
</feature>